<reference evidence="2" key="3">
    <citation type="submission" date="2025-09" db="UniProtKB">
        <authorList>
            <consortium name="Ensembl"/>
        </authorList>
    </citation>
    <scope>IDENTIFICATION</scope>
</reference>
<keyword evidence="3" id="KW-1185">Reference proteome</keyword>
<reference evidence="2" key="2">
    <citation type="submission" date="2025-08" db="UniProtKB">
        <authorList>
            <consortium name="Ensembl"/>
        </authorList>
    </citation>
    <scope>IDENTIFICATION</scope>
</reference>
<sequence>MSDCIVYTYSDLCSVPWVGSAAAAVAPISPPTPGHYHVLCRGCGETQLRWHGETYSLVGGDRVYGDVPLASPAKVEAEKPVPRRAPKRKHAPEESDKDLGCSRPKIRRLHGARRRTPQNLSG</sequence>
<evidence type="ECO:0000313" key="2">
    <source>
        <dbReference type="Ensembl" id="ENSPSNP00000029666.1"/>
    </source>
</evidence>
<dbReference type="Ensembl" id="ENSPSNT00000033291.1">
    <property type="protein sequence ID" value="ENSPSNP00000029666.1"/>
    <property type="gene ID" value="ENSPSNG00000021462.1"/>
</dbReference>
<feature type="compositionally biased region" description="Basic and acidic residues" evidence="1">
    <location>
        <begin position="91"/>
        <end position="100"/>
    </location>
</feature>
<evidence type="ECO:0000256" key="1">
    <source>
        <dbReference type="SAM" id="MobiDB-lite"/>
    </source>
</evidence>
<feature type="compositionally biased region" description="Basic residues" evidence="1">
    <location>
        <begin position="104"/>
        <end position="116"/>
    </location>
</feature>
<dbReference type="GeneTree" id="ENSGT00740000117161"/>
<name>A0A8C9EBR8_PHOSS</name>
<reference evidence="2" key="1">
    <citation type="submission" date="2019-08" db="EMBL/GenBank/DDBJ databases">
        <title>Phocoena sinus (Vaquita) genome, mPhoSin1, primary haplotype.</title>
        <authorList>
            <person name="Morin P."/>
            <person name="Mountcastle J."/>
            <person name="Fungtammasan C."/>
            <person name="Rhie A."/>
            <person name="Rojas-Bracho L."/>
            <person name="Smith C.R."/>
            <person name="Taylor B.L."/>
            <person name="Gulland F.M.D."/>
            <person name="Musser W."/>
            <person name="Houck M."/>
            <person name="Haase B."/>
            <person name="Paez S."/>
            <person name="Howe K."/>
            <person name="Torrance J."/>
            <person name="Formenti G."/>
            <person name="Phillippy A."/>
            <person name="Ryder O."/>
            <person name="Jarvis E.D."/>
            <person name="Fedrigo O."/>
        </authorList>
    </citation>
    <scope>NUCLEOTIDE SEQUENCE [LARGE SCALE GENOMIC DNA]</scope>
</reference>
<evidence type="ECO:0000313" key="3">
    <source>
        <dbReference type="Proteomes" id="UP000694554"/>
    </source>
</evidence>
<dbReference type="AlphaFoldDB" id="A0A8C9EBR8"/>
<feature type="region of interest" description="Disordered" evidence="1">
    <location>
        <begin position="73"/>
        <end position="122"/>
    </location>
</feature>
<protein>
    <submittedName>
        <fullName evidence="2">DPEP2 neighbor</fullName>
    </submittedName>
</protein>
<accession>A0A8C9EBR8</accession>
<dbReference type="Proteomes" id="UP000694554">
    <property type="component" value="Chromosome 19"/>
</dbReference>
<gene>
    <name evidence="2" type="primary">DPEP2NB</name>
</gene>
<organism evidence="2 3">
    <name type="scientific">Phocoena sinus</name>
    <name type="common">Vaquita</name>
    <dbReference type="NCBI Taxonomy" id="42100"/>
    <lineage>
        <taxon>Eukaryota</taxon>
        <taxon>Metazoa</taxon>
        <taxon>Chordata</taxon>
        <taxon>Craniata</taxon>
        <taxon>Vertebrata</taxon>
        <taxon>Euteleostomi</taxon>
        <taxon>Mammalia</taxon>
        <taxon>Eutheria</taxon>
        <taxon>Laurasiatheria</taxon>
        <taxon>Artiodactyla</taxon>
        <taxon>Whippomorpha</taxon>
        <taxon>Cetacea</taxon>
        <taxon>Odontoceti</taxon>
        <taxon>Phocoenidae</taxon>
        <taxon>Phocoena</taxon>
    </lineage>
</organism>
<proteinExistence type="predicted"/>